<name>A0ABT4PUE7_9MYCO</name>
<sequence>MTLPPSLQDLETPSGNDPGLTRVSVLLDGLRLDVALPGDTEIGSYVGELLDIANAQLAADRVHTRFDTTGDRWTLATLGGVTLDVGATLSAAGVYDGDVLVMAPSSAPVVPILFDDVGAASVSPGSRWWSAHQVAVAAFAVAVAAALGWAWLMPRHFAGTAAAAATLAVGAVAAAAACLSSRGRHGQVTSVALSVLSVPLMFTGALTVIPNNVDSASLSMAFAVLALSAQLTLQISRTGHAWHTFVFVISALGGLTAASVNWWEPRERAVGAVLATVSVIVLYLAPRATIMMAKLPVPRVPTAGEPLDDIEMDGGTTVEGVGAVGLQVIPTEEGLLHRVRRANQYLTGILAAVAVTAVVGCHLAVDTSEGFYWQGSLFAVVTAAVLCLRGRSHHDLVQSATMIGAGLCIAIVSVVEVAASVHGWPIRSALVLVSLVVVALLCGLVAPRREFSPVMRRWVEILEWLAIGLVFPLCFWIVGLYAYMRGLRL</sequence>
<feature type="transmembrane region" description="Helical" evidence="7">
    <location>
        <begin position="426"/>
        <end position="446"/>
    </location>
</feature>
<feature type="transmembrane region" description="Helical" evidence="7">
    <location>
        <begin position="371"/>
        <end position="388"/>
    </location>
</feature>
<feature type="domain" description="EccD-like transmembrane" evidence="8">
    <location>
        <begin position="135"/>
        <end position="487"/>
    </location>
</feature>
<evidence type="ECO:0000256" key="1">
    <source>
        <dbReference type="ARBA" id="ARBA00004651"/>
    </source>
</evidence>
<proteinExistence type="inferred from homology"/>
<keyword evidence="4 7" id="KW-0812">Transmembrane</keyword>
<organism evidence="9 10">
    <name type="scientific">Mycobacterium hippophais</name>
    <dbReference type="NCBI Taxonomy" id="3016340"/>
    <lineage>
        <taxon>Bacteria</taxon>
        <taxon>Bacillati</taxon>
        <taxon>Actinomycetota</taxon>
        <taxon>Actinomycetes</taxon>
        <taxon>Mycobacteriales</taxon>
        <taxon>Mycobacteriaceae</taxon>
        <taxon>Mycobacterium</taxon>
    </lineage>
</organism>
<evidence type="ECO:0000259" key="8">
    <source>
        <dbReference type="Pfam" id="PF19053"/>
    </source>
</evidence>
<dbReference type="NCBIfam" id="TIGR03920">
    <property type="entry name" value="T7SS_EccD"/>
    <property type="match status" value="1"/>
</dbReference>
<keyword evidence="3" id="KW-1003">Cell membrane</keyword>
<evidence type="ECO:0000256" key="5">
    <source>
        <dbReference type="ARBA" id="ARBA00022989"/>
    </source>
</evidence>
<feature type="transmembrane region" description="Helical" evidence="7">
    <location>
        <begin position="269"/>
        <end position="285"/>
    </location>
</feature>
<evidence type="ECO:0000256" key="7">
    <source>
        <dbReference type="SAM" id="Phobius"/>
    </source>
</evidence>
<dbReference type="InterPro" id="IPR044049">
    <property type="entry name" value="EccD_transm"/>
</dbReference>
<evidence type="ECO:0000256" key="3">
    <source>
        <dbReference type="ARBA" id="ARBA00022475"/>
    </source>
</evidence>
<feature type="transmembrane region" description="Helical" evidence="7">
    <location>
        <begin position="191"/>
        <end position="209"/>
    </location>
</feature>
<feature type="transmembrane region" description="Helical" evidence="7">
    <location>
        <begin position="345"/>
        <end position="365"/>
    </location>
</feature>
<comment type="similarity">
    <text evidence="2">Belongs to the EccD/Snm4 family.</text>
</comment>
<dbReference type="Proteomes" id="UP001142153">
    <property type="component" value="Unassembled WGS sequence"/>
</dbReference>
<dbReference type="InterPro" id="IPR024962">
    <property type="entry name" value="YukD-like"/>
</dbReference>
<comment type="subcellular location">
    <subcellularLocation>
        <location evidence="1">Cell membrane</location>
        <topology evidence="1">Multi-pass membrane protein</topology>
    </subcellularLocation>
</comment>
<feature type="transmembrane region" description="Helical" evidence="7">
    <location>
        <begin position="400"/>
        <end position="420"/>
    </location>
</feature>
<feature type="transmembrane region" description="Helical" evidence="7">
    <location>
        <begin position="134"/>
        <end position="152"/>
    </location>
</feature>
<feature type="transmembrane region" description="Helical" evidence="7">
    <location>
        <begin position="158"/>
        <end position="179"/>
    </location>
</feature>
<dbReference type="EMBL" id="JAPZPY010000006">
    <property type="protein sequence ID" value="MCZ8380186.1"/>
    <property type="molecule type" value="Genomic_DNA"/>
</dbReference>
<comment type="caution">
    <text evidence="9">The sequence shown here is derived from an EMBL/GenBank/DDBJ whole genome shotgun (WGS) entry which is preliminary data.</text>
</comment>
<evidence type="ECO:0000256" key="4">
    <source>
        <dbReference type="ARBA" id="ARBA00022692"/>
    </source>
</evidence>
<dbReference type="PIRSF" id="PIRSF017804">
    <property type="entry name" value="Secretion_EccD1"/>
    <property type="match status" value="1"/>
</dbReference>
<dbReference type="Pfam" id="PF08817">
    <property type="entry name" value="YukD"/>
    <property type="match status" value="1"/>
</dbReference>
<feature type="transmembrane region" description="Helical" evidence="7">
    <location>
        <begin position="458"/>
        <end position="484"/>
    </location>
</feature>
<accession>A0ABT4PUE7</accession>
<dbReference type="RefSeq" id="WP_269894842.1">
    <property type="nucleotide sequence ID" value="NZ_JAPZPY010000006.1"/>
</dbReference>
<keyword evidence="6 7" id="KW-0472">Membrane</keyword>
<feature type="transmembrane region" description="Helical" evidence="7">
    <location>
        <begin position="245"/>
        <end position="263"/>
    </location>
</feature>
<keyword evidence="5 7" id="KW-1133">Transmembrane helix</keyword>
<evidence type="ECO:0000313" key="10">
    <source>
        <dbReference type="Proteomes" id="UP001142153"/>
    </source>
</evidence>
<reference evidence="9" key="1">
    <citation type="submission" date="2022-12" db="EMBL/GenBank/DDBJ databases">
        <authorList>
            <person name="Deng Y."/>
            <person name="Zhang Y.-Q."/>
        </authorList>
    </citation>
    <scope>NUCLEOTIDE SEQUENCE</scope>
    <source>
        <strain evidence="9">CPCC 205372</strain>
    </source>
</reference>
<gene>
    <name evidence="9" type="primary">eccD</name>
    <name evidence="9" type="ORF">O6P37_15035</name>
</gene>
<evidence type="ECO:0000313" key="9">
    <source>
        <dbReference type="EMBL" id="MCZ8380186.1"/>
    </source>
</evidence>
<dbReference type="Pfam" id="PF19053">
    <property type="entry name" value="EccD"/>
    <property type="match status" value="1"/>
</dbReference>
<keyword evidence="10" id="KW-1185">Reference proteome</keyword>
<evidence type="ECO:0000256" key="6">
    <source>
        <dbReference type="ARBA" id="ARBA00023136"/>
    </source>
</evidence>
<protein>
    <submittedName>
        <fullName evidence="9">Type VII secretion integral membrane protein EccD</fullName>
    </submittedName>
</protein>
<dbReference type="InterPro" id="IPR006707">
    <property type="entry name" value="T7SS_EccD"/>
</dbReference>
<dbReference type="Gene3D" id="3.10.20.90">
    <property type="entry name" value="Phosphatidylinositol 3-kinase Catalytic Subunit, Chain A, domain 1"/>
    <property type="match status" value="1"/>
</dbReference>
<evidence type="ECO:0000256" key="2">
    <source>
        <dbReference type="ARBA" id="ARBA00006162"/>
    </source>
</evidence>